<evidence type="ECO:0000313" key="3">
    <source>
        <dbReference type="Proteomes" id="UP000749646"/>
    </source>
</evidence>
<dbReference type="Proteomes" id="UP000749646">
    <property type="component" value="Unassembled WGS sequence"/>
</dbReference>
<feature type="domain" description="DUF6589" evidence="1">
    <location>
        <begin position="367"/>
        <end position="449"/>
    </location>
</feature>
<dbReference type="EMBL" id="JAAAHW010010155">
    <property type="protein sequence ID" value="KAF9929824.1"/>
    <property type="molecule type" value="Genomic_DNA"/>
</dbReference>
<dbReference type="OrthoDB" id="4743193at2759"/>
<dbReference type="InterPro" id="IPR046496">
    <property type="entry name" value="DUF6589"/>
</dbReference>
<dbReference type="Pfam" id="PF20231">
    <property type="entry name" value="DUF6589"/>
    <property type="match status" value="1"/>
</dbReference>
<evidence type="ECO:0000259" key="1">
    <source>
        <dbReference type="Pfam" id="PF20231"/>
    </source>
</evidence>
<organism evidence="2 3">
    <name type="scientific">Modicella reniformis</name>
    <dbReference type="NCBI Taxonomy" id="1440133"/>
    <lineage>
        <taxon>Eukaryota</taxon>
        <taxon>Fungi</taxon>
        <taxon>Fungi incertae sedis</taxon>
        <taxon>Mucoromycota</taxon>
        <taxon>Mortierellomycotina</taxon>
        <taxon>Mortierellomycetes</taxon>
        <taxon>Mortierellales</taxon>
        <taxon>Mortierellaceae</taxon>
        <taxon>Modicella</taxon>
    </lineage>
</organism>
<accession>A0A9P6IKX8</accession>
<comment type="caution">
    <text evidence="2">The sequence shown here is derived from an EMBL/GenBank/DDBJ whole genome shotgun (WGS) entry which is preliminary data.</text>
</comment>
<reference evidence="2" key="1">
    <citation type="journal article" date="2020" name="Fungal Divers.">
        <title>Resolving the Mortierellaceae phylogeny through synthesis of multi-gene phylogenetics and phylogenomics.</title>
        <authorList>
            <person name="Vandepol N."/>
            <person name="Liber J."/>
            <person name="Desiro A."/>
            <person name="Na H."/>
            <person name="Kennedy M."/>
            <person name="Barry K."/>
            <person name="Grigoriev I.V."/>
            <person name="Miller A.N."/>
            <person name="O'Donnell K."/>
            <person name="Stajich J.E."/>
            <person name="Bonito G."/>
        </authorList>
    </citation>
    <scope>NUCLEOTIDE SEQUENCE</scope>
    <source>
        <strain evidence="2">MES-2147</strain>
    </source>
</reference>
<proteinExistence type="predicted"/>
<evidence type="ECO:0000313" key="2">
    <source>
        <dbReference type="EMBL" id="KAF9929824.1"/>
    </source>
</evidence>
<protein>
    <recommendedName>
        <fullName evidence="1">DUF6589 domain-containing protein</fullName>
    </recommendedName>
</protein>
<sequence>MPAVTTEDLVCILDAINSRSLTLHTFLLAIFDTQERNETIDNAVNTFHSRKCLKAFILHLNDKIPKRYRKWLIEAAVEVSTGHLKKELDDLSEVNELRLPANTISEASVKNFSLAMITKKMQESAPMLLQLLRGLATANEKKVELAESIVPTVGSILLYLRSRNSNCLQAMIGLFLHGTSTQRKVIDVLSHAGLSVSSSSIFRMLEELTNDAQRRVRKAVKEKAWFLVYDNINLAKRKHDQRIHNRDAFENGATATVIINERLGVLKPLKPAYQKLTFKDLIPNQDNENHLRNVSRFHLIDVLRRHYEQFKSCSNDPPEKNVLPQEKTKMHPLAAMPIDQSTVDGNLQILVNIVKDQLQLKPEWFDTAIKEAIMSSWLVNTSGKVGGWKPTDQHQEHNNNDIKSFHAAKGTNASWTTLAKSASANIQVIADIASLMESEYKTPNNNNWHSTVSAEEDIKFILKSLDESCVLSSSPRPEGLEDSNPVDNIFRKGFAKLLNGGVKTFIQKNGCAETEDTMDGEEGSDTELL</sequence>
<dbReference type="AlphaFoldDB" id="A0A9P6IKX8"/>
<keyword evidence="3" id="KW-1185">Reference proteome</keyword>
<name>A0A9P6IKX8_9FUNG</name>
<gene>
    <name evidence="2" type="ORF">BGZ65_005623</name>
</gene>